<reference evidence="1 2" key="1">
    <citation type="journal article" date="2014" name="J. Microbiol.">
        <title>Diaminobutyricibacter tongyongensis gen. nov., sp. nov. and Homoserinibacter gongjuensis gen. nov., sp. nov. belong to the family Microbacteriaceae.</title>
        <authorList>
            <person name="Kim S.J."/>
            <person name="Ahn J.H."/>
            <person name="Weon H.Y."/>
            <person name="Hamada M."/>
            <person name="Suzuki K."/>
            <person name="Kwon S.W."/>
        </authorList>
    </citation>
    <scope>NUCLEOTIDE SEQUENCE [LARGE SCALE GENOMIC DNA]</scope>
    <source>
        <strain evidence="1 2">NBRC 108724</strain>
    </source>
</reference>
<dbReference type="InterPro" id="IPR005137">
    <property type="entry name" value="BtpA"/>
</dbReference>
<keyword evidence="2" id="KW-1185">Reference proteome</keyword>
<accession>A0A6L9Y0U5</accession>
<gene>
    <name evidence="1" type="ORF">G3T36_15530</name>
</gene>
<proteinExistence type="predicted"/>
<evidence type="ECO:0000313" key="2">
    <source>
        <dbReference type="Proteomes" id="UP000474967"/>
    </source>
</evidence>
<dbReference type="RefSeq" id="WP_163290750.1">
    <property type="nucleotide sequence ID" value="NZ_JAAGWY010000004.1"/>
</dbReference>
<dbReference type="SUPFAM" id="SSF51395">
    <property type="entry name" value="FMN-linked oxidoreductases"/>
    <property type="match status" value="1"/>
</dbReference>
<organism evidence="1 2">
    <name type="scientific">Leifsonia tongyongensis</name>
    <dbReference type="NCBI Taxonomy" id="1268043"/>
    <lineage>
        <taxon>Bacteria</taxon>
        <taxon>Bacillati</taxon>
        <taxon>Actinomycetota</taxon>
        <taxon>Actinomycetes</taxon>
        <taxon>Micrococcales</taxon>
        <taxon>Microbacteriaceae</taxon>
        <taxon>Leifsonia</taxon>
    </lineage>
</organism>
<evidence type="ECO:0000313" key="1">
    <source>
        <dbReference type="EMBL" id="NEN07273.1"/>
    </source>
</evidence>
<name>A0A6L9Y0U5_9MICO</name>
<evidence type="ECO:0008006" key="3">
    <source>
        <dbReference type="Google" id="ProtNLM"/>
    </source>
</evidence>
<protein>
    <recommendedName>
        <fullName evidence="3">BtpA/SgcQ family protein</fullName>
    </recommendedName>
</protein>
<dbReference type="PANTHER" id="PTHR21381:SF3">
    <property type="entry name" value="SGC REGION PROTEIN SGCQ-RELATED"/>
    <property type="match status" value="1"/>
</dbReference>
<dbReference type="Pfam" id="PF03437">
    <property type="entry name" value="BtpA"/>
    <property type="match status" value="1"/>
</dbReference>
<sequence length="267" mass="27355">MSTFRLVGVIHLPPLPCAVNYRGDSVGAMADAAAEDARILAAAGFTDVMIQDASDEPQPVTVDSPAVAALSAIGAVVRRATDVSLGVVIGHNDGAASVAVAHAIEAQFVRVKVLTGVSTGPTGWIEGCSMQVGMMKRLLGSSVEVWADAHEATSRAITGDVRWAAAEATSFGGADKVIVTRDSGVADAIDDIASIRSALGRDIDILIGGRVNALTLEAAMRGSDGAILGSALKDGDSYDARIDPVAARLFGDGLRNFATVGDPRLFA</sequence>
<dbReference type="PANTHER" id="PTHR21381">
    <property type="entry name" value="ZGC:162297"/>
    <property type="match status" value="1"/>
</dbReference>
<dbReference type="EMBL" id="JAAGWY010000004">
    <property type="protein sequence ID" value="NEN07273.1"/>
    <property type="molecule type" value="Genomic_DNA"/>
</dbReference>
<comment type="caution">
    <text evidence="1">The sequence shown here is derived from an EMBL/GenBank/DDBJ whole genome shotgun (WGS) entry which is preliminary data.</text>
</comment>
<dbReference type="Proteomes" id="UP000474967">
    <property type="component" value="Unassembled WGS sequence"/>
</dbReference>
<dbReference type="AlphaFoldDB" id="A0A6L9Y0U5"/>